<keyword evidence="2" id="KW-1185">Reference proteome</keyword>
<proteinExistence type="predicted"/>
<reference evidence="2" key="1">
    <citation type="submission" date="2018-03" db="EMBL/GenBank/DDBJ databases">
        <authorList>
            <person name="Sun L."/>
            <person name="Liu H."/>
            <person name="Chen W."/>
            <person name="Huang K."/>
            <person name="Liu W."/>
            <person name="Gao X."/>
        </authorList>
    </citation>
    <scope>NUCLEOTIDE SEQUENCE [LARGE SCALE GENOMIC DNA]</scope>
    <source>
        <strain evidence="2">SH9</strain>
    </source>
</reference>
<comment type="caution">
    <text evidence="1">The sequence shown here is derived from an EMBL/GenBank/DDBJ whole genome shotgun (WGS) entry which is preliminary data.</text>
</comment>
<gene>
    <name evidence="1" type="ORF">SLNSH_16240</name>
</gene>
<evidence type="ECO:0000313" key="1">
    <source>
        <dbReference type="EMBL" id="PSC03981.1"/>
    </source>
</evidence>
<accession>A0A2T1HQQ9</accession>
<evidence type="ECO:0000313" key="2">
    <source>
        <dbReference type="Proteomes" id="UP000239772"/>
    </source>
</evidence>
<dbReference type="Proteomes" id="UP000239772">
    <property type="component" value="Unassembled WGS sequence"/>
</dbReference>
<protein>
    <submittedName>
        <fullName evidence="1">Uncharacterized protein</fullName>
    </submittedName>
</protein>
<dbReference type="AlphaFoldDB" id="A0A2T1HQQ9"/>
<dbReference type="EMBL" id="PVZS01000018">
    <property type="protein sequence ID" value="PSC03981.1"/>
    <property type="molecule type" value="Genomic_DNA"/>
</dbReference>
<sequence>MTNRYELVAVPGSAQDKSPPAIMAGGGGERVLIPVAFANDMHPDSALAVLSDIQAAVWKALPELFGSHETEAAPAL</sequence>
<name>A0A2T1HQQ9_9HYPH</name>
<organism evidence="1 2">
    <name type="scientific">Alsobacter soli</name>
    <dbReference type="NCBI Taxonomy" id="2109933"/>
    <lineage>
        <taxon>Bacteria</taxon>
        <taxon>Pseudomonadati</taxon>
        <taxon>Pseudomonadota</taxon>
        <taxon>Alphaproteobacteria</taxon>
        <taxon>Hyphomicrobiales</taxon>
        <taxon>Alsobacteraceae</taxon>
        <taxon>Alsobacter</taxon>
    </lineage>
</organism>